<name>A0A1R0KUF1_9PSEU</name>
<dbReference type="EMBL" id="MQUQ01000007">
    <property type="protein sequence ID" value="OLZ51734.1"/>
    <property type="molecule type" value="Genomic_DNA"/>
</dbReference>
<gene>
    <name evidence="1" type="ORF">BS329_15850</name>
</gene>
<organism evidence="1 2">
    <name type="scientific">Amycolatopsis coloradensis</name>
    <dbReference type="NCBI Taxonomy" id="76021"/>
    <lineage>
        <taxon>Bacteria</taxon>
        <taxon>Bacillati</taxon>
        <taxon>Actinomycetota</taxon>
        <taxon>Actinomycetes</taxon>
        <taxon>Pseudonocardiales</taxon>
        <taxon>Pseudonocardiaceae</taxon>
        <taxon>Amycolatopsis</taxon>
    </lineage>
</organism>
<evidence type="ECO:0000313" key="2">
    <source>
        <dbReference type="Proteomes" id="UP000187486"/>
    </source>
</evidence>
<reference evidence="1 2" key="1">
    <citation type="submission" date="2016-01" db="EMBL/GenBank/DDBJ databases">
        <title>Amycolatopsis coloradensis genome sequencing and assembly.</title>
        <authorList>
            <person name="Mayilraj S."/>
        </authorList>
    </citation>
    <scope>NUCLEOTIDE SEQUENCE [LARGE SCALE GENOMIC DNA]</scope>
    <source>
        <strain evidence="1 2">DSM 44225</strain>
    </source>
</reference>
<protein>
    <submittedName>
        <fullName evidence="1">Uncharacterized protein</fullName>
    </submittedName>
</protein>
<evidence type="ECO:0000313" key="1">
    <source>
        <dbReference type="EMBL" id="OLZ51734.1"/>
    </source>
</evidence>
<sequence>MTPPASPAPVTLPGSSAAGGGRFLVNVVDGALTALLTRPLTTVTYLTALDRDDAGDRLSTALGRPIVQRSSDRERIFVDVTTRSAVRIVMAPGLRDDEGTPQALMAESITPGTEPDLYQRLADAAVTPLPVSHRPCPGAAM</sequence>
<comment type="caution">
    <text evidence="1">The sequence shown here is derived from an EMBL/GenBank/DDBJ whole genome shotgun (WGS) entry which is preliminary data.</text>
</comment>
<accession>A0A1R0KUF1</accession>
<proteinExistence type="predicted"/>
<dbReference type="RefSeq" id="WP_076161445.1">
    <property type="nucleotide sequence ID" value="NZ_MQUQ01000007.1"/>
</dbReference>
<dbReference type="Proteomes" id="UP000187486">
    <property type="component" value="Unassembled WGS sequence"/>
</dbReference>
<dbReference type="AlphaFoldDB" id="A0A1R0KUF1"/>
<keyword evidence="2" id="KW-1185">Reference proteome</keyword>
<dbReference type="OrthoDB" id="3638575at2"/>
<dbReference type="STRING" id="76021.BS329_15850"/>